<dbReference type="PROSITE" id="PS51764">
    <property type="entry name" value="GH26"/>
    <property type="match status" value="1"/>
</dbReference>
<keyword evidence="8" id="KW-1185">Reference proteome</keyword>
<protein>
    <recommendedName>
        <fullName evidence="4">Mannan endo-1,4-beta-mannosidase</fullName>
        <ecNumber evidence="4">3.2.1.78</ecNumber>
    </recommendedName>
</protein>
<reference evidence="8" key="1">
    <citation type="journal article" date="2019" name="Int. J. Syst. Evol. Microbiol.">
        <title>The Global Catalogue of Microorganisms (GCM) 10K type strain sequencing project: providing services to taxonomists for standard genome sequencing and annotation.</title>
        <authorList>
            <consortium name="The Broad Institute Genomics Platform"/>
            <consortium name="The Broad Institute Genome Sequencing Center for Infectious Disease"/>
            <person name="Wu L."/>
            <person name="Ma J."/>
        </authorList>
    </citation>
    <scope>NUCLEOTIDE SEQUENCE [LARGE SCALE GENOMIC DNA]</scope>
    <source>
        <strain evidence="8">CCUG 60022</strain>
    </source>
</reference>
<feature type="active site" description="Nucleophile" evidence="5">
    <location>
        <position position="295"/>
    </location>
</feature>
<keyword evidence="4" id="KW-0964">Secreted</keyword>
<dbReference type="PROSITE" id="PS51257">
    <property type="entry name" value="PROKAR_LIPOPROTEIN"/>
    <property type="match status" value="1"/>
</dbReference>
<feature type="domain" description="GH26" evidence="6">
    <location>
        <begin position="34"/>
        <end position="364"/>
    </location>
</feature>
<keyword evidence="4" id="KW-0119">Carbohydrate metabolism</keyword>
<organism evidence="7 8">
    <name type="scientific">Lutibacter aestuarii</name>
    <dbReference type="NCBI Taxonomy" id="861111"/>
    <lineage>
        <taxon>Bacteria</taxon>
        <taxon>Pseudomonadati</taxon>
        <taxon>Bacteroidota</taxon>
        <taxon>Flavobacteriia</taxon>
        <taxon>Flavobacteriales</taxon>
        <taxon>Flavobacteriaceae</taxon>
        <taxon>Lutibacter</taxon>
    </lineage>
</organism>
<comment type="caution">
    <text evidence="7">The sequence shown here is derived from an EMBL/GenBank/DDBJ whole genome shotgun (WGS) entry which is preliminary data.</text>
</comment>
<evidence type="ECO:0000313" key="8">
    <source>
        <dbReference type="Proteomes" id="UP001597032"/>
    </source>
</evidence>
<evidence type="ECO:0000256" key="5">
    <source>
        <dbReference type="PROSITE-ProRule" id="PRU01100"/>
    </source>
</evidence>
<dbReference type="PIRSF" id="PIRSF018168">
    <property type="entry name" value="Mannan-1_4-beta-mannosidase"/>
    <property type="match status" value="1"/>
</dbReference>
<dbReference type="EMBL" id="JBHTIC010000019">
    <property type="protein sequence ID" value="MFD0762861.1"/>
    <property type="molecule type" value="Genomic_DNA"/>
</dbReference>
<comment type="catalytic activity">
    <reaction evidence="4">
        <text>Random hydrolysis of (1-&gt;4)-beta-D-mannosidic linkages in mannans, galactomannans and glucomannans.</text>
        <dbReference type="EC" id="3.2.1.78"/>
    </reaction>
</comment>
<dbReference type="GO" id="GO:0016787">
    <property type="term" value="F:hydrolase activity"/>
    <property type="evidence" value="ECO:0007669"/>
    <property type="project" value="UniProtKB-KW"/>
</dbReference>
<evidence type="ECO:0000259" key="6">
    <source>
        <dbReference type="PROSITE" id="PS51764"/>
    </source>
</evidence>
<dbReference type="RefSeq" id="WP_386783368.1">
    <property type="nucleotide sequence ID" value="NZ_JBHTIC010000019.1"/>
</dbReference>
<sequence length="372" mass="43173">MKKNVRINLCKLIVFSGFIIVFMSCVESKKEEITSLNSIVDKFNTVRGKGILFGHQDDLAYGIGWKYIEGESDVKRVAGDYPALFGWELGGLELDHIVNLDSVPFDRMRNLSIKAHNLGGINTFSWHPYSVIDSTSSWTNDAEVVKHIILGGAHHKAFIKQLDKVATFFKSLKTDNGKKIPFIFRPWHEMDGNWFWWGREQCTTSEFKELFKLTINYLRETHGLENMLIAYSPDNHWETLEEYYSWYPGDEYVDIMAMDNYYGLNKENGEKEAIRKLHIIIKEAKLKDKFSALTETGLENVTNNKWFTNKLGSVLKDSIITKELSYVMIWRNDERVHFFFPYPGHPAASDAKTFLDKPEILLLNDFLRVQKK</sequence>
<dbReference type="Gene3D" id="3.20.20.80">
    <property type="entry name" value="Glycosidases"/>
    <property type="match status" value="1"/>
</dbReference>
<feature type="active site" description="Proton donor" evidence="5">
    <location>
        <position position="189"/>
    </location>
</feature>
<dbReference type="Proteomes" id="UP001597032">
    <property type="component" value="Unassembled WGS sequence"/>
</dbReference>
<evidence type="ECO:0000256" key="3">
    <source>
        <dbReference type="ARBA" id="ARBA00023295"/>
    </source>
</evidence>
<dbReference type="InterPro" id="IPR022790">
    <property type="entry name" value="GH26_dom"/>
</dbReference>
<dbReference type="EC" id="3.2.1.78" evidence="4"/>
<dbReference type="InterPro" id="IPR017853">
    <property type="entry name" value="GH"/>
</dbReference>
<comment type="similarity">
    <text evidence="1 4 5">Belongs to the glycosyl hydrolase 26 family.</text>
</comment>
<keyword evidence="2 4" id="KW-0378">Hydrolase</keyword>
<gene>
    <name evidence="7" type="ORF">ACFQZW_12285</name>
</gene>
<comment type="subcellular location">
    <subcellularLocation>
        <location evidence="4">Secreted</location>
    </subcellularLocation>
</comment>
<accession>A0ABW2ZA86</accession>
<evidence type="ECO:0000256" key="1">
    <source>
        <dbReference type="ARBA" id="ARBA00007754"/>
    </source>
</evidence>
<dbReference type="Pfam" id="PF02156">
    <property type="entry name" value="Glyco_hydro_26"/>
    <property type="match status" value="1"/>
</dbReference>
<keyword evidence="3 4" id="KW-0326">Glycosidase</keyword>
<proteinExistence type="inferred from homology"/>
<name>A0ABW2ZA86_9FLAO</name>
<dbReference type="PRINTS" id="PR00739">
    <property type="entry name" value="GLHYDRLASE26"/>
</dbReference>
<dbReference type="PANTHER" id="PTHR40079">
    <property type="entry name" value="MANNAN ENDO-1,4-BETA-MANNOSIDASE E-RELATED"/>
    <property type="match status" value="1"/>
</dbReference>
<dbReference type="InterPro" id="IPR016714">
    <property type="entry name" value="MANB/E"/>
</dbReference>
<evidence type="ECO:0000256" key="2">
    <source>
        <dbReference type="ARBA" id="ARBA00022801"/>
    </source>
</evidence>
<evidence type="ECO:0000256" key="4">
    <source>
        <dbReference type="PIRNR" id="PIRNR018168"/>
    </source>
</evidence>
<dbReference type="PANTHER" id="PTHR40079:SF4">
    <property type="entry name" value="GH26 DOMAIN-CONTAINING PROTEIN-RELATED"/>
    <property type="match status" value="1"/>
</dbReference>
<dbReference type="SUPFAM" id="SSF51445">
    <property type="entry name" value="(Trans)glycosidases"/>
    <property type="match status" value="1"/>
</dbReference>
<dbReference type="InterPro" id="IPR000805">
    <property type="entry name" value="Glyco_hydro_26"/>
</dbReference>
<evidence type="ECO:0000313" key="7">
    <source>
        <dbReference type="EMBL" id="MFD0762861.1"/>
    </source>
</evidence>